<keyword evidence="3" id="KW-1185">Reference proteome</keyword>
<protein>
    <submittedName>
        <fullName evidence="2">Uncharacterized protein</fullName>
    </submittedName>
</protein>
<evidence type="ECO:0000313" key="2">
    <source>
        <dbReference type="EMBL" id="PAV66401.1"/>
    </source>
</evidence>
<dbReference type="Proteomes" id="UP000218231">
    <property type="component" value="Unassembled WGS sequence"/>
</dbReference>
<evidence type="ECO:0000256" key="1">
    <source>
        <dbReference type="SAM" id="MobiDB-lite"/>
    </source>
</evidence>
<reference evidence="2 3" key="1">
    <citation type="journal article" date="2017" name="Curr. Biol.">
        <title>Genome architecture and evolution of a unichromosomal asexual nematode.</title>
        <authorList>
            <person name="Fradin H."/>
            <person name="Zegar C."/>
            <person name="Gutwein M."/>
            <person name="Lucas J."/>
            <person name="Kovtun M."/>
            <person name="Corcoran D."/>
            <person name="Baugh L.R."/>
            <person name="Kiontke K."/>
            <person name="Gunsalus K."/>
            <person name="Fitch D.H."/>
            <person name="Piano F."/>
        </authorList>
    </citation>
    <scope>NUCLEOTIDE SEQUENCE [LARGE SCALE GENOMIC DNA]</scope>
    <source>
        <strain evidence="2">PF1309</strain>
    </source>
</reference>
<gene>
    <name evidence="2" type="ORF">WR25_15782</name>
</gene>
<dbReference type="AlphaFoldDB" id="A0A2A2JXH1"/>
<feature type="region of interest" description="Disordered" evidence="1">
    <location>
        <begin position="89"/>
        <end position="109"/>
    </location>
</feature>
<dbReference type="EMBL" id="LIAE01010104">
    <property type="protein sequence ID" value="PAV66401.1"/>
    <property type="molecule type" value="Genomic_DNA"/>
</dbReference>
<sequence length="313" mass="34258">MTRGWWVKPQVPVAVFPARSRTMPPRAPPFHSMKLGFTSPSIMNADAVKVMPSTTLVLPYAASLRRFLSVIGWWVIRRPPVRCAAIAPSDRGWHPTSPSPPLHRSDRSGLVRGSSALRASDRRSIVTHLVGRDLDQVFSRALIEELIQRFRTIEFKAVRHTIFGDRLVELNRRNFHDKGERGVTVSVEKIRVIIVGAVAALALTFLRQRLEQLPVAPSCCGASHTFPIRQVFLVSGCLRLVNQVQENRVKPESLALTSQFAGSRDPVSEIGIAGHVGEIIAPREKPFLGSGLRVVAVGAGGGEVRGIVGATQG</sequence>
<accession>A0A2A2JXH1</accession>
<proteinExistence type="predicted"/>
<comment type="caution">
    <text evidence="2">The sequence shown here is derived from an EMBL/GenBank/DDBJ whole genome shotgun (WGS) entry which is preliminary data.</text>
</comment>
<name>A0A2A2JXH1_9BILA</name>
<evidence type="ECO:0000313" key="3">
    <source>
        <dbReference type="Proteomes" id="UP000218231"/>
    </source>
</evidence>
<organism evidence="2 3">
    <name type="scientific">Diploscapter pachys</name>
    <dbReference type="NCBI Taxonomy" id="2018661"/>
    <lineage>
        <taxon>Eukaryota</taxon>
        <taxon>Metazoa</taxon>
        <taxon>Ecdysozoa</taxon>
        <taxon>Nematoda</taxon>
        <taxon>Chromadorea</taxon>
        <taxon>Rhabditida</taxon>
        <taxon>Rhabditina</taxon>
        <taxon>Rhabditomorpha</taxon>
        <taxon>Rhabditoidea</taxon>
        <taxon>Rhabditidae</taxon>
        <taxon>Diploscapter</taxon>
    </lineage>
</organism>